<comment type="function">
    <text evidence="8">May be involved in recombinational repair of damaged DNA.</text>
</comment>
<dbReference type="SUPFAM" id="SSF52540">
    <property type="entry name" value="P-loop containing nucleoside triphosphate hydrolases"/>
    <property type="match status" value="2"/>
</dbReference>
<evidence type="ECO:0000256" key="7">
    <source>
        <dbReference type="ARBA" id="ARBA00033408"/>
    </source>
</evidence>
<feature type="coiled-coil region" evidence="9">
    <location>
        <begin position="335"/>
        <end position="376"/>
    </location>
</feature>
<dbReference type="InterPro" id="IPR038729">
    <property type="entry name" value="Rad50/SbcC_AAA"/>
</dbReference>
<dbReference type="EMBL" id="CP003326">
    <property type="protein sequence ID" value="AFS78400.1"/>
    <property type="molecule type" value="Genomic_DNA"/>
</dbReference>
<evidence type="ECO:0000313" key="11">
    <source>
        <dbReference type="EMBL" id="AFS78400.1"/>
    </source>
</evidence>
<evidence type="ECO:0000256" key="5">
    <source>
        <dbReference type="ARBA" id="ARBA00022840"/>
    </source>
</evidence>
<dbReference type="GO" id="GO:0006302">
    <property type="term" value="P:double-strand break repair"/>
    <property type="evidence" value="ECO:0007669"/>
    <property type="project" value="InterPro"/>
</dbReference>
<keyword evidence="5" id="KW-0067">ATP-binding</keyword>
<keyword evidence="9" id="KW-0175">Coiled coil</keyword>
<dbReference type="FunFam" id="3.40.50.300:FF:000319">
    <property type="entry name" value="DNA repair protein RecN"/>
    <property type="match status" value="1"/>
</dbReference>
<proteinExistence type="inferred from homology"/>
<keyword evidence="6 8" id="KW-0234">DNA repair</keyword>
<evidence type="ECO:0000256" key="6">
    <source>
        <dbReference type="ARBA" id="ARBA00023204"/>
    </source>
</evidence>
<dbReference type="PANTHER" id="PTHR11059">
    <property type="entry name" value="DNA REPAIR PROTEIN RECN"/>
    <property type="match status" value="1"/>
</dbReference>
<dbReference type="Pfam" id="PF13476">
    <property type="entry name" value="AAA_23"/>
    <property type="match status" value="1"/>
</dbReference>
<dbReference type="PATRIC" id="fig|1128398.3.peg.1413"/>
<keyword evidence="3" id="KW-0547">Nucleotide-binding</keyword>
<dbReference type="InterPro" id="IPR027417">
    <property type="entry name" value="P-loop_NTPase"/>
</dbReference>
<dbReference type="PANTHER" id="PTHR11059:SF0">
    <property type="entry name" value="DNA REPAIR PROTEIN RECN"/>
    <property type="match status" value="1"/>
</dbReference>
<dbReference type="CDD" id="cd03241">
    <property type="entry name" value="ABC_RecN"/>
    <property type="match status" value="2"/>
</dbReference>
<evidence type="ECO:0000256" key="3">
    <source>
        <dbReference type="ARBA" id="ARBA00022741"/>
    </source>
</evidence>
<dbReference type="STRING" id="1128398.Curi_c13900"/>
<dbReference type="FunFam" id="3.40.50.300:FF:000356">
    <property type="entry name" value="DNA repair protein RecN"/>
    <property type="match status" value="1"/>
</dbReference>
<accession>K0B0I1</accession>
<dbReference type="RefSeq" id="WP_014967537.1">
    <property type="nucleotide sequence ID" value="NC_018664.1"/>
</dbReference>
<dbReference type="KEGG" id="cad:Curi_c13900"/>
<reference evidence="11 12" key="1">
    <citation type="journal article" date="2012" name="PLoS ONE">
        <title>The purine-utilizing bacterium Clostridium acidurici 9a: a genome-guided metabolic reconsideration.</title>
        <authorList>
            <person name="Hartwich K."/>
            <person name="Poehlein A."/>
            <person name="Daniel R."/>
        </authorList>
    </citation>
    <scope>NUCLEOTIDE SEQUENCE [LARGE SCALE GENOMIC DNA]</scope>
    <source>
        <strain evidence="12">ATCC 7906 / DSM 604 / BCRC 14475 / CIP 104303 / KCTC 5404 / NCIMB 10678 / 9a</strain>
    </source>
</reference>
<organism evidence="11 12">
    <name type="scientific">Gottschalkia acidurici (strain ATCC 7906 / DSM 604 / BCRC 14475 / CIP 104303 / KCTC 5404 / NCIMB 10678 / 9a)</name>
    <name type="common">Clostridium acidurici</name>
    <dbReference type="NCBI Taxonomy" id="1128398"/>
    <lineage>
        <taxon>Bacteria</taxon>
        <taxon>Bacillati</taxon>
        <taxon>Bacillota</taxon>
        <taxon>Tissierellia</taxon>
        <taxon>Tissierellales</taxon>
        <taxon>Gottschalkiaceae</taxon>
        <taxon>Gottschalkia</taxon>
    </lineage>
</organism>
<dbReference type="GO" id="GO:0043590">
    <property type="term" value="C:bacterial nucleoid"/>
    <property type="evidence" value="ECO:0007669"/>
    <property type="project" value="TreeGrafter"/>
</dbReference>
<dbReference type="eggNOG" id="COG0497">
    <property type="taxonomic scope" value="Bacteria"/>
</dbReference>
<evidence type="ECO:0000256" key="9">
    <source>
        <dbReference type="SAM" id="Coils"/>
    </source>
</evidence>
<evidence type="ECO:0000259" key="10">
    <source>
        <dbReference type="Pfam" id="PF13476"/>
    </source>
</evidence>
<dbReference type="OrthoDB" id="9806954at2"/>
<feature type="domain" description="Rad50/SbcC-type AAA" evidence="10">
    <location>
        <begin position="5"/>
        <end position="240"/>
    </location>
</feature>
<dbReference type="PIRSF" id="PIRSF003128">
    <property type="entry name" value="RecN"/>
    <property type="match status" value="1"/>
</dbReference>
<keyword evidence="4 8" id="KW-0227">DNA damage</keyword>
<comment type="similarity">
    <text evidence="1 8">Belongs to the RecN family.</text>
</comment>
<dbReference type="GO" id="GO:0005524">
    <property type="term" value="F:ATP binding"/>
    <property type="evidence" value="ECO:0007669"/>
    <property type="project" value="UniProtKB-KW"/>
</dbReference>
<dbReference type="GO" id="GO:0009432">
    <property type="term" value="P:SOS response"/>
    <property type="evidence" value="ECO:0007669"/>
    <property type="project" value="TreeGrafter"/>
</dbReference>
<evidence type="ECO:0000256" key="1">
    <source>
        <dbReference type="ARBA" id="ARBA00009441"/>
    </source>
</evidence>
<protein>
    <recommendedName>
        <fullName evidence="2 8">DNA repair protein RecN</fullName>
    </recommendedName>
    <alternativeName>
        <fullName evidence="7 8">Recombination protein N</fullName>
    </alternativeName>
</protein>
<name>K0B0I1_GOTA9</name>
<dbReference type="NCBIfam" id="TIGR00634">
    <property type="entry name" value="recN"/>
    <property type="match status" value="1"/>
</dbReference>
<keyword evidence="12" id="KW-1185">Reference proteome</keyword>
<dbReference type="GO" id="GO:0016887">
    <property type="term" value="F:ATP hydrolysis activity"/>
    <property type="evidence" value="ECO:0007669"/>
    <property type="project" value="InterPro"/>
</dbReference>
<gene>
    <name evidence="11" type="primary">recN</name>
    <name evidence="11" type="ordered locus">Curi_c13900</name>
</gene>
<dbReference type="HOGENOM" id="CLU_018297_3_1_9"/>
<sequence length="567" mass="65471">MLLELNIQNFAIIEKAKISFTEGLNIITGETGTGKSIIVDAINLVLGGRADRNYIKDGEEKTIVEALFYIEKKSLVTDILNKYGIEIETDDSVLITREIHLGGKSVSRVNGRTVTLSMLIEITSKLIDIQGQHENQSLLNTENHITFVDLLGDDQFKVLKDKVKVEYAKLIALKNNLRNLIKNEREREREIDLLKFQIEEIDEFELEKDEEDYLMKKYDIMSNTQEISTTINNINEQLNSSNYNKSSVIDQLRSISIMLNKVSQYDQELKRYGESIETICYTIEDISKEIRDYQNNIEFNFETFIELENRISGLNKLKRKYGNTIEDILKYREDIFEELQILLNLEEEIKRINENIENVENNLDKYCHNLTNERKKICMKLEKNISNELNQLNMENTIFKVNIRELEYFSESGKDNVEFFISTNIGQQLKPLSKVASGGEMSRIILSFKNILAELDNINSLIFDEIDTGISGRTAQTVGEKIAQISKSHQVICITHLPQIAVMADTHFLINKELIENKTLTKIKKLNEEEQIDEICRLIGGVSVTEITKKHAKEMIKLSKHIKNNCY</sequence>
<evidence type="ECO:0000256" key="2">
    <source>
        <dbReference type="ARBA" id="ARBA00021315"/>
    </source>
</evidence>
<dbReference type="Proteomes" id="UP000006094">
    <property type="component" value="Chromosome"/>
</dbReference>
<evidence type="ECO:0000313" key="12">
    <source>
        <dbReference type="Proteomes" id="UP000006094"/>
    </source>
</evidence>
<dbReference type="GO" id="GO:0006310">
    <property type="term" value="P:DNA recombination"/>
    <property type="evidence" value="ECO:0007669"/>
    <property type="project" value="InterPro"/>
</dbReference>
<evidence type="ECO:0000256" key="4">
    <source>
        <dbReference type="ARBA" id="ARBA00022763"/>
    </source>
</evidence>
<evidence type="ECO:0000256" key="8">
    <source>
        <dbReference type="PIRNR" id="PIRNR003128"/>
    </source>
</evidence>
<dbReference type="InterPro" id="IPR004604">
    <property type="entry name" value="DNA_recomb/repair_RecN"/>
</dbReference>
<dbReference type="AlphaFoldDB" id="K0B0I1"/>
<dbReference type="Gene3D" id="3.40.50.300">
    <property type="entry name" value="P-loop containing nucleotide triphosphate hydrolases"/>
    <property type="match status" value="2"/>
</dbReference>